<evidence type="ECO:0000313" key="11">
    <source>
        <dbReference type="Proteomes" id="UP000295391"/>
    </source>
</evidence>
<dbReference type="InterPro" id="IPR043502">
    <property type="entry name" value="DNA/RNA_pol_sf"/>
</dbReference>
<gene>
    <name evidence="10" type="ORF">ATL17_3187</name>
</gene>
<dbReference type="Pfam" id="PF00817">
    <property type="entry name" value="IMS"/>
    <property type="match status" value="1"/>
</dbReference>
<dbReference type="Proteomes" id="UP000295391">
    <property type="component" value="Unassembled WGS sequence"/>
</dbReference>
<dbReference type="Gene3D" id="3.40.1170.60">
    <property type="match status" value="1"/>
</dbReference>
<evidence type="ECO:0000256" key="1">
    <source>
        <dbReference type="ARBA" id="ARBA00001946"/>
    </source>
</evidence>
<comment type="function">
    <text evidence="6">Poorly processive, error-prone DNA polymerase involved in untargeted mutagenesis. Copies undamaged DNA at stalled replication forks, which arise in vivo from mismatched or misaligned primer ends. These misaligned primers can be extended by PolIV. Exhibits no 3'-5' exonuclease (proofreading) activity. May be involved in translesional synthesis, in conjunction with the beta clamp from PolIII.</text>
</comment>
<comment type="caution">
    <text evidence="10">The sequence shown here is derived from an EMBL/GenBank/DDBJ whole genome shotgun (WGS) entry which is preliminary data.</text>
</comment>
<feature type="domain" description="DNA polymerase Y-family little finger" evidence="9">
    <location>
        <begin position="238"/>
        <end position="334"/>
    </location>
</feature>
<dbReference type="InterPro" id="IPR043128">
    <property type="entry name" value="Rev_trsase/Diguanyl_cyclase"/>
</dbReference>
<accession>A0A4R6VHM3</accession>
<sequence>MQNRVVSLWFPKLASNRVLRQRPVNAPFALVYHEQNADRLYCLNKEATAHGLYAEMSYSDARAFYPKLISEVADPLADQRFLYALARWLRQYSPWVGVDGRDGLLLDIAGCAHLFGGEQNILDQMRARLARAGLELHIGIADTIGAAWAISHYASKDMIAPPEQTIKAIGDLPIASLRLSEKDVVSLRRLGVNTIEQMLALPRKTITHRFAPDVLERLDQTLGWQAEKIKPLGDPPHFGVRMSFPDPIGLQSDVMAALDRLLEQLTKKLKRFEYGARHLRLIIRKVDQASENADLKLARPMRDAARLLKLFERSVEKLDAGYGIDQIHLKAIDVEALPVEQIGTRTVKNDEALDDLITRIGSRIGIENIVRFQPQSSHAPERCYSITPAAWSRPVHEWPKTPPRPLSFFTPEPIEGTSQFPPSNFRWRRMMFAVEKSIGPERIAPEWWVQDDNWRKGLRDYWRVETQQGRRLWLFYTPQNPAWFVQGEFA</sequence>
<protein>
    <recommendedName>
        <fullName evidence="4">DNA-directed DNA polymerase</fullName>
        <ecNumber evidence="4">2.7.7.7</ecNumber>
    </recommendedName>
</protein>
<evidence type="ECO:0000259" key="9">
    <source>
        <dbReference type="Pfam" id="PF11799"/>
    </source>
</evidence>
<dbReference type="PANTHER" id="PTHR35369:SF2">
    <property type="entry name" value="BLR3025 PROTEIN"/>
    <property type="match status" value="1"/>
</dbReference>
<keyword evidence="5" id="KW-0227">DNA damage</keyword>
<evidence type="ECO:0000256" key="3">
    <source>
        <dbReference type="ARBA" id="ARBA00011245"/>
    </source>
</evidence>
<dbReference type="Pfam" id="PF11799">
    <property type="entry name" value="IMS_C"/>
    <property type="match status" value="1"/>
</dbReference>
<dbReference type="EMBL" id="SNYR01000003">
    <property type="protein sequence ID" value="TDQ62083.1"/>
    <property type="molecule type" value="Genomic_DNA"/>
</dbReference>
<dbReference type="AlphaFoldDB" id="A0A4R6VHM3"/>
<dbReference type="GO" id="GO:0003684">
    <property type="term" value="F:damaged DNA binding"/>
    <property type="evidence" value="ECO:0007669"/>
    <property type="project" value="InterPro"/>
</dbReference>
<dbReference type="InterPro" id="IPR050356">
    <property type="entry name" value="SulA_CellDiv_inhibitor"/>
</dbReference>
<feature type="domain" description="UmuC" evidence="8">
    <location>
        <begin position="25"/>
        <end position="151"/>
    </location>
</feature>
<comment type="cofactor">
    <cofactor evidence="1">
        <name>Mg(2+)</name>
        <dbReference type="ChEBI" id="CHEBI:18420"/>
    </cofactor>
</comment>
<comment type="subunit">
    <text evidence="3">Monomer.</text>
</comment>
<dbReference type="RefSeq" id="WP_133573753.1">
    <property type="nucleotide sequence ID" value="NZ_SNYR01000003.1"/>
</dbReference>
<dbReference type="OrthoDB" id="9788640at2"/>
<dbReference type="InterPro" id="IPR001126">
    <property type="entry name" value="UmuC"/>
</dbReference>
<dbReference type="InterPro" id="IPR017961">
    <property type="entry name" value="DNA_pol_Y-fam_little_finger"/>
</dbReference>
<organism evidence="10 11">
    <name type="scientific">Maritalea mobilis</name>
    <dbReference type="NCBI Taxonomy" id="483324"/>
    <lineage>
        <taxon>Bacteria</taxon>
        <taxon>Pseudomonadati</taxon>
        <taxon>Pseudomonadota</taxon>
        <taxon>Alphaproteobacteria</taxon>
        <taxon>Hyphomicrobiales</taxon>
        <taxon>Devosiaceae</taxon>
        <taxon>Maritalea</taxon>
    </lineage>
</organism>
<proteinExistence type="inferred from homology"/>
<evidence type="ECO:0000256" key="7">
    <source>
        <dbReference type="ARBA" id="ARBA00049244"/>
    </source>
</evidence>
<dbReference type="PANTHER" id="PTHR35369">
    <property type="entry name" value="BLR3025 PROTEIN-RELATED"/>
    <property type="match status" value="1"/>
</dbReference>
<evidence type="ECO:0000256" key="5">
    <source>
        <dbReference type="ARBA" id="ARBA00022763"/>
    </source>
</evidence>
<dbReference type="CDD" id="cd03468">
    <property type="entry name" value="PolY_like"/>
    <property type="match status" value="1"/>
</dbReference>
<comment type="catalytic activity">
    <reaction evidence="7">
        <text>DNA(n) + a 2'-deoxyribonucleoside 5'-triphosphate = DNA(n+1) + diphosphate</text>
        <dbReference type="Rhea" id="RHEA:22508"/>
        <dbReference type="Rhea" id="RHEA-COMP:17339"/>
        <dbReference type="Rhea" id="RHEA-COMP:17340"/>
        <dbReference type="ChEBI" id="CHEBI:33019"/>
        <dbReference type="ChEBI" id="CHEBI:61560"/>
        <dbReference type="ChEBI" id="CHEBI:173112"/>
        <dbReference type="EC" id="2.7.7.7"/>
    </reaction>
</comment>
<comment type="similarity">
    <text evidence="2">Belongs to the DNA polymerase type-Y family.</text>
</comment>
<evidence type="ECO:0000259" key="8">
    <source>
        <dbReference type="Pfam" id="PF00817"/>
    </source>
</evidence>
<evidence type="ECO:0000256" key="2">
    <source>
        <dbReference type="ARBA" id="ARBA00010945"/>
    </source>
</evidence>
<keyword evidence="11" id="KW-1185">Reference proteome</keyword>
<evidence type="ECO:0000313" key="10">
    <source>
        <dbReference type="EMBL" id="TDQ62083.1"/>
    </source>
</evidence>
<dbReference type="GO" id="GO:0006281">
    <property type="term" value="P:DNA repair"/>
    <property type="evidence" value="ECO:0007669"/>
    <property type="project" value="InterPro"/>
</dbReference>
<reference evidence="10 11" key="1">
    <citation type="submission" date="2019-03" db="EMBL/GenBank/DDBJ databases">
        <title>Genomic Encyclopedia of Type Strains, Phase III (KMG-III): the genomes of soil and plant-associated and newly described type strains.</title>
        <authorList>
            <person name="Whitman W."/>
        </authorList>
    </citation>
    <scope>NUCLEOTIDE SEQUENCE [LARGE SCALE GENOMIC DNA]</scope>
    <source>
        <strain evidence="10 11">CGMCC 1.7002</strain>
    </source>
</reference>
<evidence type="ECO:0000256" key="4">
    <source>
        <dbReference type="ARBA" id="ARBA00012417"/>
    </source>
</evidence>
<name>A0A4R6VHM3_9HYPH</name>
<evidence type="ECO:0000256" key="6">
    <source>
        <dbReference type="ARBA" id="ARBA00025589"/>
    </source>
</evidence>
<dbReference type="Gene3D" id="3.30.70.270">
    <property type="match status" value="1"/>
</dbReference>
<dbReference type="EC" id="2.7.7.7" evidence="4"/>
<dbReference type="SUPFAM" id="SSF56672">
    <property type="entry name" value="DNA/RNA polymerases"/>
    <property type="match status" value="1"/>
</dbReference>